<evidence type="ECO:0000313" key="4">
    <source>
        <dbReference type="Proteomes" id="UP000008810"/>
    </source>
</evidence>
<name>A0A0Q3LQ14_BRADI</name>
<dbReference type="AlphaFoldDB" id="A0A0Q3LQ14"/>
<gene>
    <name evidence="2" type="ORF">BRADI_3g11577v3</name>
</gene>
<evidence type="ECO:0000313" key="2">
    <source>
        <dbReference type="EMBL" id="KQJ94629.1"/>
    </source>
</evidence>
<dbReference type="Proteomes" id="UP000008810">
    <property type="component" value="Chromosome 3"/>
</dbReference>
<proteinExistence type="predicted"/>
<reference evidence="3" key="3">
    <citation type="submission" date="2018-08" db="UniProtKB">
        <authorList>
            <consortium name="EnsemblPlants"/>
        </authorList>
    </citation>
    <scope>IDENTIFICATION</scope>
    <source>
        <strain evidence="3">cv. Bd21</strain>
    </source>
</reference>
<reference evidence="2" key="2">
    <citation type="submission" date="2017-06" db="EMBL/GenBank/DDBJ databases">
        <title>WGS assembly of Brachypodium distachyon.</title>
        <authorList>
            <consortium name="The International Brachypodium Initiative"/>
            <person name="Lucas S."/>
            <person name="Harmon-Smith M."/>
            <person name="Lail K."/>
            <person name="Tice H."/>
            <person name="Grimwood J."/>
            <person name="Bruce D."/>
            <person name="Barry K."/>
            <person name="Shu S."/>
            <person name="Lindquist E."/>
            <person name="Wang M."/>
            <person name="Pitluck S."/>
            <person name="Vogel J.P."/>
            <person name="Garvin D.F."/>
            <person name="Mockler T.C."/>
            <person name="Schmutz J."/>
            <person name="Rokhsar D."/>
            <person name="Bevan M.W."/>
        </authorList>
    </citation>
    <scope>NUCLEOTIDE SEQUENCE</scope>
    <source>
        <strain evidence="2">Bd21</strain>
    </source>
</reference>
<feature type="region of interest" description="Disordered" evidence="1">
    <location>
        <begin position="92"/>
        <end position="138"/>
    </location>
</feature>
<organism evidence="2">
    <name type="scientific">Brachypodium distachyon</name>
    <name type="common">Purple false brome</name>
    <name type="synonym">Trachynia distachya</name>
    <dbReference type="NCBI Taxonomy" id="15368"/>
    <lineage>
        <taxon>Eukaryota</taxon>
        <taxon>Viridiplantae</taxon>
        <taxon>Streptophyta</taxon>
        <taxon>Embryophyta</taxon>
        <taxon>Tracheophyta</taxon>
        <taxon>Spermatophyta</taxon>
        <taxon>Magnoliopsida</taxon>
        <taxon>Liliopsida</taxon>
        <taxon>Poales</taxon>
        <taxon>Poaceae</taxon>
        <taxon>BOP clade</taxon>
        <taxon>Pooideae</taxon>
        <taxon>Stipodae</taxon>
        <taxon>Brachypodieae</taxon>
        <taxon>Brachypodium</taxon>
    </lineage>
</organism>
<accession>A0A0Q3LQ14</accession>
<reference evidence="2 3" key="1">
    <citation type="journal article" date="2010" name="Nature">
        <title>Genome sequencing and analysis of the model grass Brachypodium distachyon.</title>
        <authorList>
            <consortium name="International Brachypodium Initiative"/>
        </authorList>
    </citation>
    <scope>NUCLEOTIDE SEQUENCE [LARGE SCALE GENOMIC DNA]</scope>
    <source>
        <strain evidence="2 3">Bd21</strain>
    </source>
</reference>
<dbReference type="InParanoid" id="A0A0Q3LQ14"/>
<evidence type="ECO:0000256" key="1">
    <source>
        <dbReference type="SAM" id="MobiDB-lite"/>
    </source>
</evidence>
<dbReference type="Gramene" id="KQJ94629">
    <property type="protein sequence ID" value="KQJ94629"/>
    <property type="gene ID" value="BRADI_3g11577v3"/>
</dbReference>
<protein>
    <submittedName>
        <fullName evidence="2 3">Uncharacterized protein</fullName>
    </submittedName>
</protein>
<keyword evidence="4" id="KW-1185">Reference proteome</keyword>
<feature type="compositionally biased region" description="Acidic residues" evidence="1">
    <location>
        <begin position="120"/>
        <end position="131"/>
    </location>
</feature>
<sequence>MAAATAQALSSRHQMTAVGLGIWRMEPQPSVASSISSSAPGTAISTAPEAERVAVVKLAEAHRALELALQAGPVRPHVGVCHGWERPEHGRVETARPSHLPLPAPMAKRLPAGPCRAAEVEGEEESEEEEGGHEHHDYDRHRWVEVLWVSSARGSASPAVRT</sequence>
<dbReference type="EMBL" id="CM000882">
    <property type="protein sequence ID" value="KQJ94629.1"/>
    <property type="molecule type" value="Genomic_DNA"/>
</dbReference>
<evidence type="ECO:0000313" key="3">
    <source>
        <dbReference type="EnsemblPlants" id="KQJ94629"/>
    </source>
</evidence>
<dbReference type="EnsemblPlants" id="KQJ94629">
    <property type="protein sequence ID" value="KQJ94629"/>
    <property type="gene ID" value="BRADI_3g11577v3"/>
</dbReference>